<proteinExistence type="predicted"/>
<dbReference type="Proteomes" id="UP001153069">
    <property type="component" value="Unassembled WGS sequence"/>
</dbReference>
<comment type="caution">
    <text evidence="2">The sequence shown here is derived from an EMBL/GenBank/DDBJ whole genome shotgun (WGS) entry which is preliminary data.</text>
</comment>
<feature type="region of interest" description="Disordered" evidence="1">
    <location>
        <begin position="323"/>
        <end position="346"/>
    </location>
</feature>
<feature type="region of interest" description="Disordered" evidence="1">
    <location>
        <begin position="97"/>
        <end position="129"/>
    </location>
</feature>
<accession>A0A9N8ELY0</accession>
<protein>
    <submittedName>
        <fullName evidence="2">Uncharacterized protein</fullName>
    </submittedName>
</protein>
<evidence type="ECO:0000313" key="3">
    <source>
        <dbReference type="Proteomes" id="UP001153069"/>
    </source>
</evidence>
<dbReference type="AlphaFoldDB" id="A0A9N8ELY0"/>
<organism evidence="2 3">
    <name type="scientific">Seminavis robusta</name>
    <dbReference type="NCBI Taxonomy" id="568900"/>
    <lineage>
        <taxon>Eukaryota</taxon>
        <taxon>Sar</taxon>
        <taxon>Stramenopiles</taxon>
        <taxon>Ochrophyta</taxon>
        <taxon>Bacillariophyta</taxon>
        <taxon>Bacillariophyceae</taxon>
        <taxon>Bacillariophycidae</taxon>
        <taxon>Naviculales</taxon>
        <taxon>Naviculaceae</taxon>
        <taxon>Seminavis</taxon>
    </lineage>
</organism>
<evidence type="ECO:0000256" key="1">
    <source>
        <dbReference type="SAM" id="MobiDB-lite"/>
    </source>
</evidence>
<sequence length="346" mass="36988">MATTHLEDFLTSSFSQWLFLLGRQARWACPILALLGTPCLLEPGNQCSSHQQCNSFWCRHGQCFDPLPNYATGPCYNHFECLGRHCVKPATQAAAGGGYSPPPQSAPTVLPPAAVGPTQSPVETSGETNHPEIELQPLQGQQQQPQPQQQQQQQQTCDLKPIGTFCHHDNECLSGNCNLFDCFFFLIFDCYKVCAPATGQGQPRDICTKGSQCQSAICADSNDVKEYECKVPASAEEEAEPGGQCIDQPKALGVACHQGSECQSGNCQHFDCAFLLFFNCYNMCVPANGQGQPGDFCIKDEQCASGVCGDSNRVGDKECKGTATGLGPTSVPGGGPNPVPVVSGPN</sequence>
<name>A0A9N8ELY0_9STRA</name>
<keyword evidence="3" id="KW-1185">Reference proteome</keyword>
<dbReference type="EMBL" id="CAICTM010001438">
    <property type="protein sequence ID" value="CAB9523641.1"/>
    <property type="molecule type" value="Genomic_DNA"/>
</dbReference>
<feature type="compositionally biased region" description="Polar residues" evidence="1">
    <location>
        <begin position="117"/>
        <end position="128"/>
    </location>
</feature>
<gene>
    <name evidence="2" type="ORF">SEMRO_1440_G272860.1</name>
</gene>
<evidence type="ECO:0000313" key="2">
    <source>
        <dbReference type="EMBL" id="CAB9523641.1"/>
    </source>
</evidence>
<reference evidence="2" key="1">
    <citation type="submission" date="2020-06" db="EMBL/GenBank/DDBJ databases">
        <authorList>
            <consortium name="Plant Systems Biology data submission"/>
        </authorList>
    </citation>
    <scope>NUCLEOTIDE SEQUENCE</scope>
    <source>
        <strain evidence="2">D6</strain>
    </source>
</reference>